<name>A0A7V8NNC4_9BACT</name>
<dbReference type="Proteomes" id="UP000567293">
    <property type="component" value="Unassembled WGS sequence"/>
</dbReference>
<keyword evidence="2" id="KW-1185">Reference proteome</keyword>
<dbReference type="Gene3D" id="3.90.1150.10">
    <property type="entry name" value="Aspartate Aminotransferase, domain 1"/>
    <property type="match status" value="1"/>
</dbReference>
<evidence type="ECO:0000313" key="2">
    <source>
        <dbReference type="Proteomes" id="UP000567293"/>
    </source>
</evidence>
<evidence type="ECO:0000313" key="1">
    <source>
        <dbReference type="EMBL" id="MBA0084426.1"/>
    </source>
</evidence>
<sequence>MLGDNQRAVQVADALEQAGFDVRAIRPPSVAAGTARLRLSVNTNLSEVTLDRFVAALAAAMEAPAVCSAVCS</sequence>
<organism evidence="1 2">
    <name type="scientific">Candidatus Acidiferrum panamense</name>
    <dbReference type="NCBI Taxonomy" id="2741543"/>
    <lineage>
        <taxon>Bacteria</taxon>
        <taxon>Pseudomonadati</taxon>
        <taxon>Acidobacteriota</taxon>
        <taxon>Terriglobia</taxon>
        <taxon>Candidatus Acidiferrales</taxon>
        <taxon>Candidatus Acidiferrum</taxon>
    </lineage>
</organism>
<accession>A0A7V8NNC4</accession>
<dbReference type="InterPro" id="IPR015424">
    <property type="entry name" value="PyrdxlP-dep_Trfase"/>
</dbReference>
<protein>
    <recommendedName>
        <fullName evidence="3">8-amino-7-oxononanoate synthase</fullName>
    </recommendedName>
</protein>
<proteinExistence type="predicted"/>
<gene>
    <name evidence="1" type="ORF">HRJ53_05485</name>
</gene>
<reference evidence="1" key="1">
    <citation type="submission" date="2020-06" db="EMBL/GenBank/DDBJ databases">
        <title>Legume-microbial interactions unlock mineral nutrients during tropical forest succession.</title>
        <authorList>
            <person name="Epihov D.Z."/>
        </authorList>
    </citation>
    <scope>NUCLEOTIDE SEQUENCE [LARGE SCALE GENOMIC DNA]</scope>
    <source>
        <strain evidence="1">Pan2503</strain>
    </source>
</reference>
<dbReference type="SUPFAM" id="SSF53383">
    <property type="entry name" value="PLP-dependent transferases"/>
    <property type="match status" value="1"/>
</dbReference>
<comment type="caution">
    <text evidence="1">The sequence shown here is derived from an EMBL/GenBank/DDBJ whole genome shotgun (WGS) entry which is preliminary data.</text>
</comment>
<evidence type="ECO:0008006" key="3">
    <source>
        <dbReference type="Google" id="ProtNLM"/>
    </source>
</evidence>
<dbReference type="InterPro" id="IPR015422">
    <property type="entry name" value="PyrdxlP-dep_Trfase_small"/>
</dbReference>
<dbReference type="AlphaFoldDB" id="A0A7V8NNC4"/>
<dbReference type="EMBL" id="JACDQQ010000534">
    <property type="protein sequence ID" value="MBA0084426.1"/>
    <property type="molecule type" value="Genomic_DNA"/>
</dbReference>